<organism evidence="2 3">
    <name type="scientific">Candidatus Rhodobacter oscarellae</name>
    <dbReference type="NCBI Taxonomy" id="1675527"/>
    <lineage>
        <taxon>Bacteria</taxon>
        <taxon>Pseudomonadati</taxon>
        <taxon>Pseudomonadota</taxon>
        <taxon>Alphaproteobacteria</taxon>
        <taxon>Rhodobacterales</taxon>
        <taxon>Rhodobacter group</taxon>
        <taxon>Rhodobacter</taxon>
    </lineage>
</organism>
<feature type="compositionally biased region" description="Polar residues" evidence="1">
    <location>
        <begin position="15"/>
        <end position="25"/>
    </location>
</feature>
<proteinExistence type="predicted"/>
<dbReference type="PATRIC" id="fig|1675527.3.peg.1205"/>
<reference evidence="2 3" key="1">
    <citation type="submission" date="2015-06" db="EMBL/GenBank/DDBJ databases">
        <title>Draft genome sequence of an Alphaproteobacteria species associated to the Mediterranean sponge Oscarella lobularis.</title>
        <authorList>
            <person name="Jourda C."/>
            <person name="Santini S."/>
            <person name="Claverie J.-M."/>
        </authorList>
    </citation>
    <scope>NUCLEOTIDE SEQUENCE [LARGE SCALE GENOMIC DNA]</scope>
    <source>
        <strain evidence="2">IGS</strain>
    </source>
</reference>
<dbReference type="STRING" id="1675527.AIOL_001132"/>
<dbReference type="Proteomes" id="UP000037178">
    <property type="component" value="Unassembled WGS sequence"/>
</dbReference>
<sequence>MLESRPAYVKGPRRSPNSKTKQPRTNPGRLDGCGIAGSGGGVYRFKRFFGAGIGCLSLALHLTRRGQEIGQPGLMCVTFLPVDYSGLFPPGGGRHP</sequence>
<protein>
    <submittedName>
        <fullName evidence="2">Uncharacterized protein</fullName>
    </submittedName>
</protein>
<gene>
    <name evidence="2" type="ORF">AIOL_001132</name>
</gene>
<dbReference type="EMBL" id="LFTY01000002">
    <property type="protein sequence ID" value="KMW56180.1"/>
    <property type="molecule type" value="Genomic_DNA"/>
</dbReference>
<keyword evidence="3" id="KW-1185">Reference proteome</keyword>
<evidence type="ECO:0000313" key="2">
    <source>
        <dbReference type="EMBL" id="KMW56180.1"/>
    </source>
</evidence>
<dbReference type="AlphaFoldDB" id="A0A0J9E0D4"/>
<accession>A0A0J9E0D4</accession>
<evidence type="ECO:0000256" key="1">
    <source>
        <dbReference type="SAM" id="MobiDB-lite"/>
    </source>
</evidence>
<name>A0A0J9E0D4_9RHOB</name>
<feature type="region of interest" description="Disordered" evidence="1">
    <location>
        <begin position="1"/>
        <end position="32"/>
    </location>
</feature>
<comment type="caution">
    <text evidence="2">The sequence shown here is derived from an EMBL/GenBank/DDBJ whole genome shotgun (WGS) entry which is preliminary data.</text>
</comment>
<evidence type="ECO:0000313" key="3">
    <source>
        <dbReference type="Proteomes" id="UP000037178"/>
    </source>
</evidence>